<keyword evidence="8" id="KW-0547">Nucleotide-binding</keyword>
<dbReference type="InterPro" id="IPR036890">
    <property type="entry name" value="HATPase_C_sf"/>
</dbReference>
<keyword evidence="9 17" id="KW-0418">Kinase</keyword>
<evidence type="ECO:0000256" key="1">
    <source>
        <dbReference type="ARBA" id="ARBA00000085"/>
    </source>
</evidence>
<dbReference type="PROSITE" id="PS50109">
    <property type="entry name" value="HIS_KIN"/>
    <property type="match status" value="1"/>
</dbReference>
<dbReference type="SMART" id="SM00304">
    <property type="entry name" value="HAMP"/>
    <property type="match status" value="1"/>
</dbReference>
<dbReference type="InterPro" id="IPR004358">
    <property type="entry name" value="Sig_transdc_His_kin-like_C"/>
</dbReference>
<evidence type="ECO:0000256" key="13">
    <source>
        <dbReference type="ARBA" id="ARBA00023136"/>
    </source>
</evidence>
<dbReference type="KEGG" id="paun:MJA45_21135"/>
<dbReference type="SMART" id="SM00388">
    <property type="entry name" value="HisKA"/>
    <property type="match status" value="1"/>
</dbReference>
<feature type="domain" description="HAMP" evidence="16">
    <location>
        <begin position="201"/>
        <end position="253"/>
    </location>
</feature>
<dbReference type="SUPFAM" id="SSF158472">
    <property type="entry name" value="HAMP domain-like"/>
    <property type="match status" value="1"/>
</dbReference>
<dbReference type="Gene3D" id="6.10.340.10">
    <property type="match status" value="1"/>
</dbReference>
<dbReference type="CDD" id="cd00082">
    <property type="entry name" value="HisKA"/>
    <property type="match status" value="1"/>
</dbReference>
<evidence type="ECO:0000256" key="14">
    <source>
        <dbReference type="SAM" id="Phobius"/>
    </source>
</evidence>
<dbReference type="InterPro" id="IPR036097">
    <property type="entry name" value="HisK_dim/P_sf"/>
</dbReference>
<dbReference type="PRINTS" id="PR00344">
    <property type="entry name" value="BCTRLSENSOR"/>
</dbReference>
<keyword evidence="13 14" id="KW-0472">Membrane</keyword>
<keyword evidence="7 14" id="KW-0812">Transmembrane</keyword>
<reference evidence="17 18" key="1">
    <citation type="submission" date="2022-02" db="EMBL/GenBank/DDBJ databases">
        <title>Paenibacillus sp. MBLB1776 Whole Genome Shotgun Sequencing.</title>
        <authorList>
            <person name="Hwang C.Y."/>
            <person name="Cho E.-S."/>
            <person name="Seo M.-J."/>
        </authorList>
    </citation>
    <scope>NUCLEOTIDE SEQUENCE [LARGE SCALE GENOMIC DNA]</scope>
    <source>
        <strain evidence="17 18">MBLB1776</strain>
    </source>
</reference>
<gene>
    <name evidence="17" type="ORF">MJA45_21135</name>
</gene>
<protein>
    <recommendedName>
        <fullName evidence="3">histidine kinase</fullName>
        <ecNumber evidence="3">2.7.13.3</ecNumber>
    </recommendedName>
</protein>
<feature type="transmembrane region" description="Helical" evidence="14">
    <location>
        <begin position="16"/>
        <end position="42"/>
    </location>
</feature>
<sequence>MGQIGLIERQPLKRQLILTFVWILLLSAVCSAAAMVSGFWWLTRSSWFQPANAYENQLPAIKDYVRSQHDRILDPASRPELEKRIPSEGIQYQVTDTTGRPIYGTLAERAIPGQAALLEQLNRTAAADPSFGFGGRFREVMPLSSAGGEWKGAILLQYKLEATASGGSVLWAKAALALLFLVSPFLFITLFTYLFAGRFGRRLARPVQELIEASKRIRDQDLDFTVTYKVDNELGLLTESFENMRSALKSSLLREWRLEQERRDMMDAIAHDFRTPMTIIQGNVELLADMPELTREKAAGHLRVLEDNIRRVNRLIQDVEIASEKDIDYFPLRVEKVTLAEFLADKERELRFLCRSRGIGCTFTFEDEASEEGPQVDLDVERISQVLDNLMANAIRYVPSADARLDLRVRRQTGTLEIELCDNGPGFRDQDLPHLFDKFYTGDKGQTGLGLYTAKLIAEKHGGGIRAGSRPEGGACLRFWVRTTGVK</sequence>
<keyword evidence="6" id="KW-0808">Transferase</keyword>
<evidence type="ECO:0000256" key="11">
    <source>
        <dbReference type="ARBA" id="ARBA00022989"/>
    </source>
</evidence>
<evidence type="ECO:0000256" key="8">
    <source>
        <dbReference type="ARBA" id="ARBA00022741"/>
    </source>
</evidence>
<evidence type="ECO:0000256" key="5">
    <source>
        <dbReference type="ARBA" id="ARBA00022553"/>
    </source>
</evidence>
<dbReference type="PROSITE" id="PS50885">
    <property type="entry name" value="HAMP"/>
    <property type="match status" value="1"/>
</dbReference>
<dbReference type="InterPro" id="IPR003660">
    <property type="entry name" value="HAMP_dom"/>
</dbReference>
<dbReference type="AlphaFoldDB" id="A0AA96RE43"/>
<proteinExistence type="predicted"/>
<dbReference type="RefSeq" id="WP_315603880.1">
    <property type="nucleotide sequence ID" value="NZ_CP130318.1"/>
</dbReference>
<keyword evidence="10" id="KW-0067">ATP-binding</keyword>
<dbReference type="CDD" id="cd06225">
    <property type="entry name" value="HAMP"/>
    <property type="match status" value="1"/>
</dbReference>
<dbReference type="EMBL" id="CP130318">
    <property type="protein sequence ID" value="WNQ10106.1"/>
    <property type="molecule type" value="Genomic_DNA"/>
</dbReference>
<dbReference type="CDD" id="cd00075">
    <property type="entry name" value="HATPase"/>
    <property type="match status" value="1"/>
</dbReference>
<evidence type="ECO:0000313" key="17">
    <source>
        <dbReference type="EMBL" id="WNQ10106.1"/>
    </source>
</evidence>
<dbReference type="GO" id="GO:0005524">
    <property type="term" value="F:ATP binding"/>
    <property type="evidence" value="ECO:0007669"/>
    <property type="project" value="UniProtKB-KW"/>
</dbReference>
<dbReference type="Proteomes" id="UP001305702">
    <property type="component" value="Chromosome"/>
</dbReference>
<dbReference type="GO" id="GO:0000155">
    <property type="term" value="F:phosphorelay sensor kinase activity"/>
    <property type="evidence" value="ECO:0007669"/>
    <property type="project" value="InterPro"/>
</dbReference>
<accession>A0AA96RE43</accession>
<dbReference type="InterPro" id="IPR005467">
    <property type="entry name" value="His_kinase_dom"/>
</dbReference>
<dbReference type="GO" id="GO:0005886">
    <property type="term" value="C:plasma membrane"/>
    <property type="evidence" value="ECO:0007669"/>
    <property type="project" value="UniProtKB-SubCell"/>
</dbReference>
<dbReference type="EC" id="2.7.13.3" evidence="3"/>
<dbReference type="PANTHER" id="PTHR45528:SF8">
    <property type="entry name" value="HISTIDINE KINASE"/>
    <property type="match status" value="1"/>
</dbReference>
<evidence type="ECO:0000256" key="9">
    <source>
        <dbReference type="ARBA" id="ARBA00022777"/>
    </source>
</evidence>
<dbReference type="SUPFAM" id="SSF47384">
    <property type="entry name" value="Homodimeric domain of signal transducing histidine kinase"/>
    <property type="match status" value="1"/>
</dbReference>
<organism evidence="17 18">
    <name type="scientific">Paenibacillus aurantius</name>
    <dbReference type="NCBI Taxonomy" id="2918900"/>
    <lineage>
        <taxon>Bacteria</taxon>
        <taxon>Bacillati</taxon>
        <taxon>Bacillota</taxon>
        <taxon>Bacilli</taxon>
        <taxon>Bacillales</taxon>
        <taxon>Paenibacillaceae</taxon>
        <taxon>Paenibacillus</taxon>
    </lineage>
</organism>
<evidence type="ECO:0000259" key="16">
    <source>
        <dbReference type="PROSITE" id="PS50885"/>
    </source>
</evidence>
<evidence type="ECO:0000256" key="10">
    <source>
        <dbReference type="ARBA" id="ARBA00022840"/>
    </source>
</evidence>
<dbReference type="SUPFAM" id="SSF55874">
    <property type="entry name" value="ATPase domain of HSP90 chaperone/DNA topoisomerase II/histidine kinase"/>
    <property type="match status" value="1"/>
</dbReference>
<dbReference type="PANTHER" id="PTHR45528">
    <property type="entry name" value="SENSOR HISTIDINE KINASE CPXA"/>
    <property type="match status" value="1"/>
</dbReference>
<keyword evidence="12" id="KW-0902">Two-component regulatory system</keyword>
<evidence type="ECO:0000259" key="15">
    <source>
        <dbReference type="PROSITE" id="PS50109"/>
    </source>
</evidence>
<feature type="transmembrane region" description="Helical" evidence="14">
    <location>
        <begin position="174"/>
        <end position="196"/>
    </location>
</feature>
<dbReference type="SMART" id="SM00387">
    <property type="entry name" value="HATPase_c"/>
    <property type="match status" value="1"/>
</dbReference>
<dbReference type="InterPro" id="IPR003594">
    <property type="entry name" value="HATPase_dom"/>
</dbReference>
<dbReference type="Gene3D" id="3.30.565.10">
    <property type="entry name" value="Histidine kinase-like ATPase, C-terminal domain"/>
    <property type="match status" value="1"/>
</dbReference>
<evidence type="ECO:0000256" key="3">
    <source>
        <dbReference type="ARBA" id="ARBA00012438"/>
    </source>
</evidence>
<evidence type="ECO:0000256" key="7">
    <source>
        <dbReference type="ARBA" id="ARBA00022692"/>
    </source>
</evidence>
<dbReference type="InterPro" id="IPR050398">
    <property type="entry name" value="HssS/ArlS-like"/>
</dbReference>
<keyword evidence="4" id="KW-1003">Cell membrane</keyword>
<evidence type="ECO:0000256" key="12">
    <source>
        <dbReference type="ARBA" id="ARBA00023012"/>
    </source>
</evidence>
<keyword evidence="5" id="KW-0597">Phosphoprotein</keyword>
<comment type="catalytic activity">
    <reaction evidence="1">
        <text>ATP + protein L-histidine = ADP + protein N-phospho-L-histidine.</text>
        <dbReference type="EC" id="2.7.13.3"/>
    </reaction>
</comment>
<comment type="subcellular location">
    <subcellularLocation>
        <location evidence="2">Cell membrane</location>
        <topology evidence="2">Multi-pass membrane protein</topology>
    </subcellularLocation>
</comment>
<dbReference type="InterPro" id="IPR003661">
    <property type="entry name" value="HisK_dim/P_dom"/>
</dbReference>
<keyword evidence="18" id="KW-1185">Reference proteome</keyword>
<dbReference type="Pfam" id="PF02518">
    <property type="entry name" value="HATPase_c"/>
    <property type="match status" value="1"/>
</dbReference>
<keyword evidence="11 14" id="KW-1133">Transmembrane helix</keyword>
<evidence type="ECO:0000313" key="18">
    <source>
        <dbReference type="Proteomes" id="UP001305702"/>
    </source>
</evidence>
<evidence type="ECO:0000256" key="4">
    <source>
        <dbReference type="ARBA" id="ARBA00022475"/>
    </source>
</evidence>
<evidence type="ECO:0000256" key="6">
    <source>
        <dbReference type="ARBA" id="ARBA00022679"/>
    </source>
</evidence>
<evidence type="ECO:0000256" key="2">
    <source>
        <dbReference type="ARBA" id="ARBA00004651"/>
    </source>
</evidence>
<dbReference type="Gene3D" id="1.10.287.130">
    <property type="match status" value="1"/>
</dbReference>
<dbReference type="Pfam" id="PF00512">
    <property type="entry name" value="HisKA"/>
    <property type="match status" value="1"/>
</dbReference>
<feature type="domain" description="Histidine kinase" evidence="15">
    <location>
        <begin position="268"/>
        <end position="485"/>
    </location>
</feature>
<dbReference type="Pfam" id="PF00672">
    <property type="entry name" value="HAMP"/>
    <property type="match status" value="1"/>
</dbReference>
<name>A0AA96RE43_9BACL</name>